<dbReference type="Gene3D" id="3.30.1120.10">
    <property type="match status" value="1"/>
</dbReference>
<dbReference type="EMBL" id="LN879502">
    <property type="protein sequence ID" value="CUI17254.1"/>
    <property type="molecule type" value="Genomic_DNA"/>
</dbReference>
<gene>
    <name evidence="8" type="ORF">PNK_1645</name>
</gene>
<evidence type="ECO:0000256" key="4">
    <source>
        <dbReference type="ARBA" id="ARBA00022729"/>
    </source>
</evidence>
<dbReference type="GO" id="GO:0046872">
    <property type="term" value="F:metal ion binding"/>
    <property type="evidence" value="ECO:0007669"/>
    <property type="project" value="UniProtKB-KW"/>
</dbReference>
<keyword evidence="9" id="KW-1185">Reference proteome</keyword>
<reference evidence="9" key="1">
    <citation type="submission" date="2015-09" db="EMBL/GenBank/DDBJ databases">
        <authorList>
            <person name="Bertelli C."/>
        </authorList>
    </citation>
    <scope>NUCLEOTIDE SEQUENCE [LARGE SCALE GENOMIC DNA]</scope>
    <source>
        <strain evidence="9">KNic</strain>
    </source>
</reference>
<dbReference type="Proteomes" id="UP000069902">
    <property type="component" value="Chromosome cPNK"/>
</dbReference>
<evidence type="ECO:0000313" key="8">
    <source>
        <dbReference type="EMBL" id="CUI17254.1"/>
    </source>
</evidence>
<dbReference type="FunCoup" id="A0A0U5JHH5">
    <property type="interactions" value="71"/>
</dbReference>
<keyword evidence="5" id="KW-0378">Hydrolase</keyword>
<dbReference type="PANTHER" id="PTHR42693:SF42">
    <property type="entry name" value="ARYLSULFATASE G"/>
    <property type="match status" value="1"/>
</dbReference>
<keyword evidence="4" id="KW-0732">Signal</keyword>
<dbReference type="SUPFAM" id="SSF53649">
    <property type="entry name" value="Alkaline phosphatase-like"/>
    <property type="match status" value="1"/>
</dbReference>
<proteinExistence type="inferred from homology"/>
<dbReference type="InterPro" id="IPR017850">
    <property type="entry name" value="Alkaline_phosphatase_core_sf"/>
</dbReference>
<dbReference type="PANTHER" id="PTHR42693">
    <property type="entry name" value="ARYLSULFATASE FAMILY MEMBER"/>
    <property type="match status" value="1"/>
</dbReference>
<dbReference type="PROSITE" id="PS00149">
    <property type="entry name" value="SULFATASE_2"/>
    <property type="match status" value="1"/>
</dbReference>
<dbReference type="PROSITE" id="PS00523">
    <property type="entry name" value="SULFATASE_1"/>
    <property type="match status" value="1"/>
</dbReference>
<protein>
    <submittedName>
        <fullName evidence="8">Arylsulfatase</fullName>
    </submittedName>
</protein>
<evidence type="ECO:0000256" key="2">
    <source>
        <dbReference type="ARBA" id="ARBA00008779"/>
    </source>
</evidence>
<dbReference type="InterPro" id="IPR050738">
    <property type="entry name" value="Sulfatase"/>
</dbReference>
<keyword evidence="6" id="KW-0106">Calcium</keyword>
<keyword evidence="3" id="KW-0479">Metal-binding</keyword>
<dbReference type="InterPro" id="IPR000917">
    <property type="entry name" value="Sulfatase_N"/>
</dbReference>
<dbReference type="RefSeq" id="WP_079992878.1">
    <property type="nucleotide sequence ID" value="NZ_LN879502.1"/>
</dbReference>
<evidence type="ECO:0000256" key="3">
    <source>
        <dbReference type="ARBA" id="ARBA00022723"/>
    </source>
</evidence>
<name>A0A0U5JHH5_9BACT</name>
<feature type="domain" description="Sulfatase N-terminal" evidence="7">
    <location>
        <begin position="85"/>
        <end position="424"/>
    </location>
</feature>
<dbReference type="STRING" id="389348.PNK_1645"/>
<evidence type="ECO:0000256" key="1">
    <source>
        <dbReference type="ARBA" id="ARBA00001913"/>
    </source>
</evidence>
<evidence type="ECO:0000256" key="5">
    <source>
        <dbReference type="ARBA" id="ARBA00022801"/>
    </source>
</evidence>
<accession>A0A0U5JHH5</accession>
<dbReference type="AlphaFoldDB" id="A0A0U5JHH5"/>
<dbReference type="InParanoid" id="A0A0U5JHH5"/>
<evidence type="ECO:0000259" key="7">
    <source>
        <dbReference type="Pfam" id="PF00884"/>
    </source>
</evidence>
<evidence type="ECO:0000313" key="9">
    <source>
        <dbReference type="Proteomes" id="UP000069902"/>
    </source>
</evidence>
<organism evidence="8 9">
    <name type="scientific">Candidatus Protochlamydia naegleriophila</name>
    <dbReference type="NCBI Taxonomy" id="389348"/>
    <lineage>
        <taxon>Bacteria</taxon>
        <taxon>Pseudomonadati</taxon>
        <taxon>Chlamydiota</taxon>
        <taxon>Chlamydiia</taxon>
        <taxon>Parachlamydiales</taxon>
        <taxon>Parachlamydiaceae</taxon>
        <taxon>Candidatus Protochlamydia</taxon>
    </lineage>
</organism>
<dbReference type="InterPro" id="IPR024607">
    <property type="entry name" value="Sulfatase_CS"/>
</dbReference>
<comment type="cofactor">
    <cofactor evidence="1">
        <name>Ca(2+)</name>
        <dbReference type="ChEBI" id="CHEBI:29108"/>
    </cofactor>
</comment>
<comment type="similarity">
    <text evidence="2">Belongs to the sulfatase family.</text>
</comment>
<dbReference type="Gene3D" id="3.40.720.10">
    <property type="entry name" value="Alkaline Phosphatase, subunit A"/>
    <property type="match status" value="1"/>
</dbReference>
<evidence type="ECO:0000256" key="6">
    <source>
        <dbReference type="ARBA" id="ARBA00022837"/>
    </source>
</evidence>
<dbReference type="CDD" id="cd16142">
    <property type="entry name" value="ARS_like"/>
    <property type="match status" value="1"/>
</dbReference>
<sequence>MRSIFTLSLLYGSFFSASWITQLVHAQSNPAKQEQAYPQSIWEDVFSKKRESLAENMEPVLAHPEDQQQAANKLQTLADKFKKKPNILIFIMDDVGYGDPGCFGGGVAIGAPTPNMDKLCHEGLQLTSTYSQPSCSPTRATLLTGRLPMRHGILIPPMYGAPGGLAEEQTIAKLLSEAGYRTQGIGKWHVGENEASQPQNVGFDDFYGFLSVSDMYTEWRDPALAPELVNNKERTEALINPSKDSPFNKHLVHGVKGAKLENIEELTIANISTFDQKMADYGVKFIQDNAKKEQPFFLYYGTRGGHFDNYPNESVKGKSPAKYPYKDVMVEMDAILGRLVKTLEETGQLENTFIFVTSDNGPEMESWPDSGYTPFRGSKGSSFEGGVRVPGIAYWKGVIQPGRVSDGLFDLSDLFTTSLSLAGAKEKLPKDRYIDGIDQVSFLLADQGKSNRASILYWLQDRFSAVRMGEYKIMETATVGTLDTPDMGGLTGKNVDYTYGHLFNLYLDPKESHNIIIRKIPFAEYLTHEIDRHMETFKKYPSKIQVKAHSSPTNDR</sequence>
<dbReference type="GO" id="GO:0004065">
    <property type="term" value="F:arylsulfatase activity"/>
    <property type="evidence" value="ECO:0007669"/>
    <property type="project" value="TreeGrafter"/>
</dbReference>
<dbReference type="Pfam" id="PF00884">
    <property type="entry name" value="Sulfatase"/>
    <property type="match status" value="1"/>
</dbReference>
<dbReference type="KEGG" id="pnl:PNK_1645"/>
<dbReference type="PATRIC" id="fig|389348.3.peg.1845"/>